<dbReference type="GO" id="GO:0016209">
    <property type="term" value="F:antioxidant activity"/>
    <property type="evidence" value="ECO:0007669"/>
    <property type="project" value="InterPro"/>
</dbReference>
<dbReference type="InterPro" id="IPR000866">
    <property type="entry name" value="AhpC/TSA"/>
</dbReference>
<evidence type="ECO:0000256" key="2">
    <source>
        <dbReference type="SAM" id="SignalP"/>
    </source>
</evidence>
<accession>A0A7S3XLL3</accession>
<dbReference type="Gene3D" id="3.40.30.10">
    <property type="entry name" value="Glutaredoxin"/>
    <property type="match status" value="1"/>
</dbReference>
<protein>
    <recommendedName>
        <fullName evidence="3">Alkyl hydroperoxide reductase subunit C/ Thiol specific antioxidant domain-containing protein</fullName>
    </recommendedName>
</protein>
<feature type="region of interest" description="Disordered" evidence="1">
    <location>
        <begin position="26"/>
        <end position="48"/>
    </location>
</feature>
<feature type="chain" id="PRO_5030959737" description="Alkyl hydroperoxide reductase subunit C/ Thiol specific antioxidant domain-containing protein" evidence="2">
    <location>
        <begin position="19"/>
        <end position="298"/>
    </location>
</feature>
<dbReference type="EMBL" id="HBIU01011627">
    <property type="protein sequence ID" value="CAE0626447.1"/>
    <property type="molecule type" value="Transcribed_RNA"/>
</dbReference>
<evidence type="ECO:0000256" key="1">
    <source>
        <dbReference type="SAM" id="MobiDB-lite"/>
    </source>
</evidence>
<dbReference type="SUPFAM" id="SSF52833">
    <property type="entry name" value="Thioredoxin-like"/>
    <property type="match status" value="1"/>
</dbReference>
<keyword evidence="2" id="KW-0732">Signal</keyword>
<feature type="compositionally biased region" description="Basic and acidic residues" evidence="1">
    <location>
        <begin position="77"/>
        <end position="93"/>
    </location>
</feature>
<feature type="signal peptide" evidence="2">
    <location>
        <begin position="1"/>
        <end position="18"/>
    </location>
</feature>
<feature type="region of interest" description="Disordered" evidence="1">
    <location>
        <begin position="66"/>
        <end position="106"/>
    </location>
</feature>
<evidence type="ECO:0000259" key="3">
    <source>
        <dbReference type="Pfam" id="PF00578"/>
    </source>
</evidence>
<gene>
    <name evidence="4" type="ORF">HAKA00212_LOCUS5122</name>
</gene>
<dbReference type="Pfam" id="PF00578">
    <property type="entry name" value="AhpC-TSA"/>
    <property type="match status" value="1"/>
</dbReference>
<sequence>MMKLSLIIFAMVCVLGWGFRCLPQRSPSHRTTELKAKKSKQFGNKIPGMAGAASAKQAELLAKVNQNKKSPAPDTEGQTKDNDGVTVNRDWRGDGASQSTNEGQGQEYGQFATMLESMGDFTHSTDSYVEALEDARGAGLGEATLAEGDLAPLDVWAALTTADGGGARFRNFVEGDQLVVVVADARKDCADMKAALIELNARFPKQAATLVAVTADLAHENRKLAKKAKLTFPLLSDPDKAWLKAYGVQNDRLLEKQIFILEPNMGKVLAILKNIDSAAICEVAKTGLQVAHKRNQAL</sequence>
<dbReference type="InterPro" id="IPR036249">
    <property type="entry name" value="Thioredoxin-like_sf"/>
</dbReference>
<feature type="domain" description="Alkyl hydroperoxide reductase subunit C/ Thiol specific antioxidant" evidence="3">
    <location>
        <begin position="159"/>
        <end position="264"/>
    </location>
</feature>
<evidence type="ECO:0000313" key="4">
    <source>
        <dbReference type="EMBL" id="CAE0626447.1"/>
    </source>
</evidence>
<proteinExistence type="predicted"/>
<dbReference type="AlphaFoldDB" id="A0A7S3XLL3"/>
<name>A0A7S3XLL3_HETAK</name>
<dbReference type="GO" id="GO:0016491">
    <property type="term" value="F:oxidoreductase activity"/>
    <property type="evidence" value="ECO:0007669"/>
    <property type="project" value="InterPro"/>
</dbReference>
<reference evidence="4" key="1">
    <citation type="submission" date="2021-01" db="EMBL/GenBank/DDBJ databases">
        <authorList>
            <person name="Corre E."/>
            <person name="Pelletier E."/>
            <person name="Niang G."/>
            <person name="Scheremetjew M."/>
            <person name="Finn R."/>
            <person name="Kale V."/>
            <person name="Holt S."/>
            <person name="Cochrane G."/>
            <person name="Meng A."/>
            <person name="Brown T."/>
            <person name="Cohen L."/>
        </authorList>
    </citation>
    <scope>NUCLEOTIDE SEQUENCE</scope>
    <source>
        <strain evidence="4">CCMP3107</strain>
    </source>
</reference>
<organism evidence="4">
    <name type="scientific">Heterosigma akashiwo</name>
    <name type="common">Chromophytic alga</name>
    <name type="synonym">Heterosigma carterae</name>
    <dbReference type="NCBI Taxonomy" id="2829"/>
    <lineage>
        <taxon>Eukaryota</taxon>
        <taxon>Sar</taxon>
        <taxon>Stramenopiles</taxon>
        <taxon>Ochrophyta</taxon>
        <taxon>Raphidophyceae</taxon>
        <taxon>Chattonellales</taxon>
        <taxon>Chattonellaceae</taxon>
        <taxon>Heterosigma</taxon>
    </lineage>
</organism>